<keyword evidence="8" id="KW-0413">Isomerase</keyword>
<evidence type="ECO:0000256" key="8">
    <source>
        <dbReference type="ARBA" id="ARBA00023235"/>
    </source>
</evidence>
<keyword evidence="6" id="KW-0443">Lipid metabolism</keyword>
<comment type="pathway">
    <text evidence="2">Lipid metabolism; fatty acid beta-oxidation.</text>
</comment>
<evidence type="ECO:0000256" key="7">
    <source>
        <dbReference type="ARBA" id="ARBA00023140"/>
    </source>
</evidence>
<gene>
    <name evidence="9" type="ORF">EHS89_14610</name>
</gene>
<dbReference type="EMBL" id="RQXV01000008">
    <property type="protein sequence ID" value="RRC98319.1"/>
    <property type="molecule type" value="Genomic_DNA"/>
</dbReference>
<dbReference type="GO" id="GO:0005737">
    <property type="term" value="C:cytoplasm"/>
    <property type="evidence" value="ECO:0007669"/>
    <property type="project" value="UniProtKB-ARBA"/>
</dbReference>
<evidence type="ECO:0000256" key="4">
    <source>
        <dbReference type="ARBA" id="ARBA00022832"/>
    </source>
</evidence>
<dbReference type="UniPathway" id="UPA00659"/>
<dbReference type="FunFam" id="1.10.12.10:FF:000004">
    <property type="entry name" value="Delta3,5-delta2,4-dienoyl-CoA isomerase"/>
    <property type="match status" value="1"/>
</dbReference>
<comment type="caution">
    <text evidence="9">The sequence shown here is derived from an EMBL/GenBank/DDBJ whole genome shotgun (WGS) entry which is preliminary data.</text>
</comment>
<evidence type="ECO:0000256" key="1">
    <source>
        <dbReference type="ARBA" id="ARBA00004275"/>
    </source>
</evidence>
<evidence type="ECO:0000256" key="6">
    <source>
        <dbReference type="ARBA" id="ARBA00023098"/>
    </source>
</evidence>
<name>A0A3P1SMX2_9GAMM</name>
<dbReference type="GO" id="GO:0006635">
    <property type="term" value="P:fatty acid beta-oxidation"/>
    <property type="evidence" value="ECO:0007669"/>
    <property type="project" value="UniProtKB-UniPathway"/>
</dbReference>
<dbReference type="InterPro" id="IPR001753">
    <property type="entry name" value="Enoyl-CoA_hydra/iso"/>
</dbReference>
<keyword evidence="4" id="KW-0276">Fatty acid metabolism</keyword>
<dbReference type="Gene3D" id="1.10.12.10">
    <property type="entry name" value="Lyase 2-enoyl-coa Hydratase, Chain A, domain 2"/>
    <property type="match status" value="1"/>
</dbReference>
<sequence length="284" mass="31475">MEFSTFTIEMEGAVAHLKLNRPQVSNAMNRAFWREFPAAIKAIDETGEARALVISSTGKHFSAGMDLEVFTQPDPDMFQGEPGRRGEAMRRLVLQLQQCFMVMEQIRIPVLTAIQGGCIGGALDLVCASDSRYCTEDAYFTVKETELGMTADLGTLQRLPQLIPQGLARELAYTARKMSADEALNSGLVNRVFPDINVMIEEVMAIAQQIAKQSPLAVTGCKEMMNYARDHSVSDSLNYMATWQSGMFQPTDMVQTFTAKMSGKPPEYEALRAKVPAMLEPLKK</sequence>
<dbReference type="RefSeq" id="WP_124926900.1">
    <property type="nucleotide sequence ID" value="NZ_BMOH01000007.1"/>
</dbReference>
<dbReference type="Gene3D" id="3.90.226.10">
    <property type="entry name" value="2-enoyl-CoA Hydratase, Chain A, domain 1"/>
    <property type="match status" value="1"/>
</dbReference>
<dbReference type="PANTHER" id="PTHR43149">
    <property type="entry name" value="ENOYL-COA HYDRATASE"/>
    <property type="match status" value="1"/>
</dbReference>
<keyword evidence="5" id="KW-0007">Acetylation</keyword>
<keyword evidence="7" id="KW-0576">Peroxisome</keyword>
<dbReference type="AlphaFoldDB" id="A0A3P1SMX2"/>
<keyword evidence="10" id="KW-1185">Reference proteome</keyword>
<proteinExistence type="inferred from homology"/>
<dbReference type="Pfam" id="PF00378">
    <property type="entry name" value="ECH_1"/>
    <property type="match status" value="1"/>
</dbReference>
<dbReference type="CDD" id="cd06558">
    <property type="entry name" value="crotonase-like"/>
    <property type="match status" value="1"/>
</dbReference>
<dbReference type="NCBIfam" id="NF004794">
    <property type="entry name" value="PRK06142.1"/>
    <property type="match status" value="1"/>
</dbReference>
<dbReference type="InterPro" id="IPR045002">
    <property type="entry name" value="Ech1-like"/>
</dbReference>
<comment type="subcellular location">
    <subcellularLocation>
        <location evidence="1">Peroxisome</location>
    </subcellularLocation>
</comment>
<evidence type="ECO:0000256" key="5">
    <source>
        <dbReference type="ARBA" id="ARBA00022990"/>
    </source>
</evidence>
<dbReference type="Proteomes" id="UP000267535">
    <property type="component" value="Unassembled WGS sequence"/>
</dbReference>
<dbReference type="OrthoDB" id="9807606at2"/>
<protein>
    <submittedName>
        <fullName evidence="9">Crotonase/enoyl-CoA hydratase family protein</fullName>
    </submittedName>
</protein>
<dbReference type="SUPFAM" id="SSF52096">
    <property type="entry name" value="ClpP/crotonase"/>
    <property type="match status" value="1"/>
</dbReference>
<evidence type="ECO:0000313" key="10">
    <source>
        <dbReference type="Proteomes" id="UP000267535"/>
    </source>
</evidence>
<evidence type="ECO:0000256" key="3">
    <source>
        <dbReference type="ARBA" id="ARBA00005254"/>
    </source>
</evidence>
<evidence type="ECO:0000313" key="9">
    <source>
        <dbReference type="EMBL" id="RRC98319.1"/>
    </source>
</evidence>
<dbReference type="GO" id="GO:0016853">
    <property type="term" value="F:isomerase activity"/>
    <property type="evidence" value="ECO:0007669"/>
    <property type="project" value="UniProtKB-KW"/>
</dbReference>
<dbReference type="InterPro" id="IPR029045">
    <property type="entry name" value="ClpP/crotonase-like_dom_sf"/>
</dbReference>
<comment type="similarity">
    <text evidence="3">Belongs to the enoyl-CoA hydratase/isomerase family.</text>
</comment>
<organism evidence="9 10">
    <name type="scientific">Amphritea balenae</name>
    <dbReference type="NCBI Taxonomy" id="452629"/>
    <lineage>
        <taxon>Bacteria</taxon>
        <taxon>Pseudomonadati</taxon>
        <taxon>Pseudomonadota</taxon>
        <taxon>Gammaproteobacteria</taxon>
        <taxon>Oceanospirillales</taxon>
        <taxon>Oceanospirillaceae</taxon>
        <taxon>Amphritea</taxon>
    </lineage>
</organism>
<reference evidence="9 10" key="1">
    <citation type="submission" date="2018-11" db="EMBL/GenBank/DDBJ databases">
        <title>The draft genome sequence of Amphritea balenae JAMM 1525T.</title>
        <authorList>
            <person name="Fang Z."/>
            <person name="Zhang Y."/>
            <person name="Han X."/>
        </authorList>
    </citation>
    <scope>NUCLEOTIDE SEQUENCE [LARGE SCALE GENOMIC DNA]</scope>
    <source>
        <strain evidence="9 10">JAMM 1525</strain>
    </source>
</reference>
<accession>A0A3P1SMX2</accession>
<dbReference type="FunFam" id="3.90.226.10:FF:000024">
    <property type="entry name" value="Delta3,5-delta2,4-dienoyl-CoA isomerase"/>
    <property type="match status" value="1"/>
</dbReference>
<dbReference type="InterPro" id="IPR014748">
    <property type="entry name" value="Enoyl-CoA_hydra_C"/>
</dbReference>
<evidence type="ECO:0000256" key="2">
    <source>
        <dbReference type="ARBA" id="ARBA00005005"/>
    </source>
</evidence>